<dbReference type="EMBL" id="MTYJ01000092">
    <property type="protein sequence ID" value="OQV15237.1"/>
    <property type="molecule type" value="Genomic_DNA"/>
</dbReference>
<gene>
    <name evidence="1" type="ORF">BV898_10619</name>
</gene>
<dbReference type="OrthoDB" id="275011at2759"/>
<sequence length="102" mass="11450">MTAQIMGIDRMQGVLGYLVLNEEGAVMNSMGDLKNNESLSEPVLGILRALQKGRQLICKDEEFQNIQVYAKGAVFVIFRQSQKICIVKKHLEIETDSNHSLI</sequence>
<dbReference type="Proteomes" id="UP000192578">
    <property type="component" value="Unassembled WGS sequence"/>
</dbReference>
<comment type="caution">
    <text evidence="1">The sequence shown here is derived from an EMBL/GenBank/DDBJ whole genome shotgun (WGS) entry which is preliminary data.</text>
</comment>
<proteinExistence type="predicted"/>
<evidence type="ECO:0000313" key="1">
    <source>
        <dbReference type="EMBL" id="OQV15237.1"/>
    </source>
</evidence>
<protein>
    <submittedName>
        <fullName evidence="1">Uncharacterized protein</fullName>
    </submittedName>
</protein>
<keyword evidence="2" id="KW-1185">Reference proteome</keyword>
<organism evidence="1 2">
    <name type="scientific">Hypsibius exemplaris</name>
    <name type="common">Freshwater tardigrade</name>
    <dbReference type="NCBI Taxonomy" id="2072580"/>
    <lineage>
        <taxon>Eukaryota</taxon>
        <taxon>Metazoa</taxon>
        <taxon>Ecdysozoa</taxon>
        <taxon>Tardigrada</taxon>
        <taxon>Eutardigrada</taxon>
        <taxon>Parachela</taxon>
        <taxon>Hypsibioidea</taxon>
        <taxon>Hypsibiidae</taxon>
        <taxon>Hypsibius</taxon>
    </lineage>
</organism>
<accession>A0A1W0WJ95</accession>
<dbReference type="AlphaFoldDB" id="A0A1W0WJ95"/>
<reference evidence="2" key="1">
    <citation type="submission" date="2017-01" db="EMBL/GenBank/DDBJ databases">
        <title>Comparative genomics of anhydrobiosis in the tardigrade Hypsibius dujardini.</title>
        <authorList>
            <person name="Yoshida Y."/>
            <person name="Koutsovoulos G."/>
            <person name="Laetsch D."/>
            <person name="Stevens L."/>
            <person name="Kumar S."/>
            <person name="Horikawa D."/>
            <person name="Ishino K."/>
            <person name="Komine S."/>
            <person name="Tomita M."/>
            <person name="Blaxter M."/>
            <person name="Arakawa K."/>
        </authorList>
    </citation>
    <scope>NUCLEOTIDE SEQUENCE [LARGE SCALE GENOMIC DNA]</scope>
    <source>
        <strain evidence="2">Z151</strain>
    </source>
</reference>
<evidence type="ECO:0000313" key="2">
    <source>
        <dbReference type="Proteomes" id="UP000192578"/>
    </source>
</evidence>
<name>A0A1W0WJ95_HYPEX</name>